<dbReference type="PANTHER" id="PTHR37017">
    <property type="entry name" value="AB HYDROLASE-1 DOMAIN-CONTAINING PROTEIN-RELATED"/>
    <property type="match status" value="1"/>
</dbReference>
<dbReference type="InterPro" id="IPR000073">
    <property type="entry name" value="AB_hydrolase_1"/>
</dbReference>
<dbReference type="Pfam" id="PF12697">
    <property type="entry name" value="Abhydrolase_6"/>
    <property type="match status" value="1"/>
</dbReference>
<keyword evidence="3" id="KW-1185">Reference proteome</keyword>
<dbReference type="PANTHER" id="PTHR37017:SF8">
    <property type="entry name" value="AB HYDROLASE-1 DOMAIN-CONTAINING PROTEIN"/>
    <property type="match status" value="1"/>
</dbReference>
<dbReference type="Proteomes" id="UP001498421">
    <property type="component" value="Unassembled WGS sequence"/>
</dbReference>
<organism evidence="2 3">
    <name type="scientific">Neonectria magnoliae</name>
    <dbReference type="NCBI Taxonomy" id="2732573"/>
    <lineage>
        <taxon>Eukaryota</taxon>
        <taxon>Fungi</taxon>
        <taxon>Dikarya</taxon>
        <taxon>Ascomycota</taxon>
        <taxon>Pezizomycotina</taxon>
        <taxon>Sordariomycetes</taxon>
        <taxon>Hypocreomycetidae</taxon>
        <taxon>Hypocreales</taxon>
        <taxon>Nectriaceae</taxon>
        <taxon>Neonectria</taxon>
    </lineage>
</organism>
<feature type="domain" description="AB hydrolase-1" evidence="1">
    <location>
        <begin position="9"/>
        <end position="240"/>
    </location>
</feature>
<gene>
    <name evidence="2" type="ORF">QQZ08_001394</name>
</gene>
<evidence type="ECO:0000313" key="2">
    <source>
        <dbReference type="EMBL" id="KAK7432104.1"/>
    </source>
</evidence>
<dbReference type="InterPro" id="IPR029058">
    <property type="entry name" value="AB_hydrolase_fold"/>
</dbReference>
<dbReference type="InterPro" id="IPR052897">
    <property type="entry name" value="Sec-Metab_Biosynth_Hydrolase"/>
</dbReference>
<dbReference type="Gene3D" id="3.40.50.1820">
    <property type="entry name" value="alpha/beta hydrolase"/>
    <property type="match status" value="1"/>
</dbReference>
<comment type="caution">
    <text evidence="2">The sequence shown here is derived from an EMBL/GenBank/DDBJ whole genome shotgun (WGS) entry which is preliminary data.</text>
</comment>
<dbReference type="EMBL" id="JAZAVK010000007">
    <property type="protein sequence ID" value="KAK7432104.1"/>
    <property type="molecule type" value="Genomic_DNA"/>
</dbReference>
<evidence type="ECO:0000313" key="3">
    <source>
        <dbReference type="Proteomes" id="UP001498421"/>
    </source>
</evidence>
<evidence type="ECO:0000259" key="1">
    <source>
        <dbReference type="Pfam" id="PF12697"/>
    </source>
</evidence>
<accession>A0ABR1IFM5</accession>
<proteinExistence type="predicted"/>
<dbReference type="SUPFAM" id="SSF53474">
    <property type="entry name" value="alpha/beta-Hydrolases"/>
    <property type="match status" value="1"/>
</dbReference>
<reference evidence="2 3" key="1">
    <citation type="journal article" date="2025" name="Microbiol. Resour. Announc.">
        <title>Draft genome sequences for Neonectria magnoliae and Neonectria punicea, canker pathogens of Liriodendron tulipifera and Acer saccharum in West Virginia.</title>
        <authorList>
            <person name="Petronek H.M."/>
            <person name="Kasson M.T."/>
            <person name="Metheny A.M."/>
            <person name="Stauder C.M."/>
            <person name="Lovett B."/>
            <person name="Lynch S.C."/>
            <person name="Garnas J.R."/>
            <person name="Kasson L.R."/>
            <person name="Stajich J.E."/>
        </authorList>
    </citation>
    <scope>NUCLEOTIDE SEQUENCE [LARGE SCALE GENOMIC DNA]</scope>
    <source>
        <strain evidence="2 3">NRRL 64651</strain>
    </source>
</reference>
<name>A0ABR1IFM5_9HYPO</name>
<sequence length="255" mass="27763">MTKATQPTIIVIPGAWHRVSCMNLFIRSLQAAGFPAEGITLLGVGHADISVADDETFIRSKIEPYIQAGKDVILIVHSYAGFPATAAISGFDSKGRRARGESGGVLGIAYLAAFVPLEGESVLSLLENSLLWWMKDNPESRVIETHSQADVFYNDCSPDQIAAVTATIEAHATKSLTTPAASIGWRDGAYDGRRAYIRCLRDKALLLEKQDAFIERSGVEWIVKTLDASHSPFLSIPQELTRVVEELVNEFASTV</sequence>
<protein>
    <recommendedName>
        <fullName evidence="1">AB hydrolase-1 domain-containing protein</fullName>
    </recommendedName>
</protein>